<feature type="compositionally biased region" description="Basic and acidic residues" evidence="1">
    <location>
        <begin position="1"/>
        <end position="10"/>
    </location>
</feature>
<feature type="region of interest" description="Disordered" evidence="1">
    <location>
        <begin position="1"/>
        <end position="45"/>
    </location>
</feature>
<name>A0A5B7E0V1_PORTR</name>
<gene>
    <name evidence="2" type="ORF">E2C01_020784</name>
</gene>
<sequence length="83" mass="9302">MTTLHGDERHGKRRRNQRPLSLGPVRDQSVGSQVVRSGAPQGDKQCHATRTICKHGHIRNLYANAAKSSFIRSFIQPERLAIT</sequence>
<organism evidence="2 3">
    <name type="scientific">Portunus trituberculatus</name>
    <name type="common">Swimming crab</name>
    <name type="synonym">Neptunus trituberculatus</name>
    <dbReference type="NCBI Taxonomy" id="210409"/>
    <lineage>
        <taxon>Eukaryota</taxon>
        <taxon>Metazoa</taxon>
        <taxon>Ecdysozoa</taxon>
        <taxon>Arthropoda</taxon>
        <taxon>Crustacea</taxon>
        <taxon>Multicrustacea</taxon>
        <taxon>Malacostraca</taxon>
        <taxon>Eumalacostraca</taxon>
        <taxon>Eucarida</taxon>
        <taxon>Decapoda</taxon>
        <taxon>Pleocyemata</taxon>
        <taxon>Brachyura</taxon>
        <taxon>Eubrachyura</taxon>
        <taxon>Portunoidea</taxon>
        <taxon>Portunidae</taxon>
        <taxon>Portuninae</taxon>
        <taxon>Portunus</taxon>
    </lineage>
</organism>
<reference evidence="2 3" key="1">
    <citation type="submission" date="2019-05" db="EMBL/GenBank/DDBJ databases">
        <title>Another draft genome of Portunus trituberculatus and its Hox gene families provides insights of decapod evolution.</title>
        <authorList>
            <person name="Jeong J.-H."/>
            <person name="Song I."/>
            <person name="Kim S."/>
            <person name="Choi T."/>
            <person name="Kim D."/>
            <person name="Ryu S."/>
            <person name="Kim W."/>
        </authorList>
    </citation>
    <scope>NUCLEOTIDE SEQUENCE [LARGE SCALE GENOMIC DNA]</scope>
    <source>
        <tissue evidence="2">Muscle</tissue>
    </source>
</reference>
<proteinExistence type="predicted"/>
<dbReference type="AlphaFoldDB" id="A0A5B7E0V1"/>
<evidence type="ECO:0000256" key="1">
    <source>
        <dbReference type="SAM" id="MobiDB-lite"/>
    </source>
</evidence>
<dbReference type="Proteomes" id="UP000324222">
    <property type="component" value="Unassembled WGS sequence"/>
</dbReference>
<keyword evidence="3" id="KW-1185">Reference proteome</keyword>
<protein>
    <submittedName>
        <fullName evidence="2">Uncharacterized protein</fullName>
    </submittedName>
</protein>
<comment type="caution">
    <text evidence="2">The sequence shown here is derived from an EMBL/GenBank/DDBJ whole genome shotgun (WGS) entry which is preliminary data.</text>
</comment>
<accession>A0A5B7E0V1</accession>
<dbReference type="EMBL" id="VSRR010001775">
    <property type="protein sequence ID" value="MPC27611.1"/>
    <property type="molecule type" value="Genomic_DNA"/>
</dbReference>
<evidence type="ECO:0000313" key="3">
    <source>
        <dbReference type="Proteomes" id="UP000324222"/>
    </source>
</evidence>
<evidence type="ECO:0000313" key="2">
    <source>
        <dbReference type="EMBL" id="MPC27611.1"/>
    </source>
</evidence>